<evidence type="ECO:0008006" key="5">
    <source>
        <dbReference type="Google" id="ProtNLM"/>
    </source>
</evidence>
<evidence type="ECO:0000313" key="4">
    <source>
        <dbReference type="Proteomes" id="UP000631114"/>
    </source>
</evidence>
<dbReference type="Proteomes" id="UP000631114">
    <property type="component" value="Unassembled WGS sequence"/>
</dbReference>
<gene>
    <name evidence="3" type="ORF">IFM89_023863</name>
</gene>
<keyword evidence="4" id="KW-1185">Reference proteome</keyword>
<keyword evidence="1" id="KW-0479">Metal-binding</keyword>
<dbReference type="Gene3D" id="1.10.1200.270">
    <property type="entry name" value="Methyltransferase, alpha-helical capping domain"/>
    <property type="match status" value="1"/>
</dbReference>
<dbReference type="SUPFAM" id="SSF53335">
    <property type="entry name" value="S-adenosyl-L-methionine-dependent methyltransferases"/>
    <property type="match status" value="1"/>
</dbReference>
<dbReference type="AlphaFoldDB" id="A0A835IE63"/>
<dbReference type="Pfam" id="PF03492">
    <property type="entry name" value="Methyltransf_7"/>
    <property type="match status" value="1"/>
</dbReference>
<comment type="caution">
    <text evidence="3">The sequence shown here is derived from an EMBL/GenBank/DDBJ whole genome shotgun (WGS) entry which is preliminary data.</text>
</comment>
<dbReference type="InterPro" id="IPR005299">
    <property type="entry name" value="MeTrfase_7"/>
</dbReference>
<organism evidence="3 4">
    <name type="scientific">Coptis chinensis</name>
    <dbReference type="NCBI Taxonomy" id="261450"/>
    <lineage>
        <taxon>Eukaryota</taxon>
        <taxon>Viridiplantae</taxon>
        <taxon>Streptophyta</taxon>
        <taxon>Embryophyta</taxon>
        <taxon>Tracheophyta</taxon>
        <taxon>Spermatophyta</taxon>
        <taxon>Magnoliopsida</taxon>
        <taxon>Ranunculales</taxon>
        <taxon>Ranunculaceae</taxon>
        <taxon>Coptidoideae</taxon>
        <taxon>Coptis</taxon>
    </lineage>
</organism>
<proteinExistence type="predicted"/>
<evidence type="ECO:0000256" key="2">
    <source>
        <dbReference type="ARBA" id="ARBA00022842"/>
    </source>
</evidence>
<protein>
    <recommendedName>
        <fullName evidence="5">S-adenosylmethionine-dependent methyltransferase</fullName>
    </recommendedName>
</protein>
<accession>A0A835IE63</accession>
<dbReference type="GO" id="GO:0046872">
    <property type="term" value="F:metal ion binding"/>
    <property type="evidence" value="ECO:0007669"/>
    <property type="project" value="UniProtKB-KW"/>
</dbReference>
<dbReference type="Gene3D" id="3.40.50.150">
    <property type="entry name" value="Vaccinia Virus protein VP39"/>
    <property type="match status" value="1"/>
</dbReference>
<dbReference type="InterPro" id="IPR029063">
    <property type="entry name" value="SAM-dependent_MTases_sf"/>
</dbReference>
<keyword evidence="2" id="KW-0460">Magnesium</keyword>
<dbReference type="EMBL" id="JADFTS010000003">
    <property type="protein sequence ID" value="KAF9615494.1"/>
    <property type="molecule type" value="Genomic_DNA"/>
</dbReference>
<sequence>MEKENNTSTISVAMNGGDGINSYANNSSFQKVAVDGAKGMIREAIKEKLDIQQMFSSFPSKTICIADLGCSVGPNTFTAVQNIIDEIEHKYYSQGLSLQIPEFQVFFNDHVGNDFNKLLTSLPSERQYFAAAVPGSFHNRLFPKASLHFVHSSYSLQWLSKIPKEVEDVNSPAWNKGRISYGDSPEEVVEAFSNQYVKDVETFLWARAQEVVSGGLVALILPTYPMETLSEKSFPLPVDLLGTCLMEMAKKGLVSESKVDSFNVPGYAPSVKEFEKAIKSNGCFGVERLELLKTKVGLDAQTTSMHHRAVLEGLISKNFGAEITDELFALFADKLAEYSHFYNPENRIYADLFVLLKKK</sequence>
<evidence type="ECO:0000313" key="3">
    <source>
        <dbReference type="EMBL" id="KAF9615494.1"/>
    </source>
</evidence>
<dbReference type="GO" id="GO:0008168">
    <property type="term" value="F:methyltransferase activity"/>
    <property type="evidence" value="ECO:0007669"/>
    <property type="project" value="InterPro"/>
</dbReference>
<dbReference type="PANTHER" id="PTHR31009">
    <property type="entry name" value="S-ADENOSYL-L-METHIONINE:CARBOXYL METHYLTRANSFERASE FAMILY PROTEIN"/>
    <property type="match status" value="1"/>
</dbReference>
<dbReference type="OrthoDB" id="1523883at2759"/>
<dbReference type="InterPro" id="IPR042086">
    <property type="entry name" value="MeTrfase_capping"/>
</dbReference>
<evidence type="ECO:0000256" key="1">
    <source>
        <dbReference type="ARBA" id="ARBA00022723"/>
    </source>
</evidence>
<name>A0A835IE63_9MAGN</name>
<reference evidence="3 4" key="1">
    <citation type="submission" date="2020-10" db="EMBL/GenBank/DDBJ databases">
        <title>The Coptis chinensis genome and diversification of protoberbering-type alkaloids.</title>
        <authorList>
            <person name="Wang B."/>
            <person name="Shu S."/>
            <person name="Song C."/>
            <person name="Liu Y."/>
        </authorList>
    </citation>
    <scope>NUCLEOTIDE SEQUENCE [LARGE SCALE GENOMIC DNA]</scope>
    <source>
        <strain evidence="3">HL-2020</strain>
        <tissue evidence="3">Leaf</tissue>
    </source>
</reference>